<keyword evidence="3" id="KW-1185">Reference proteome</keyword>
<organism evidence="2 3">
    <name type="scientific">Alkalimarinus sediminis</name>
    <dbReference type="NCBI Taxonomy" id="1632866"/>
    <lineage>
        <taxon>Bacteria</taxon>
        <taxon>Pseudomonadati</taxon>
        <taxon>Pseudomonadota</taxon>
        <taxon>Gammaproteobacteria</taxon>
        <taxon>Alteromonadales</taxon>
        <taxon>Alteromonadaceae</taxon>
        <taxon>Alkalimarinus</taxon>
    </lineage>
</organism>
<evidence type="ECO:0000313" key="2">
    <source>
        <dbReference type="EMBL" id="UZW76152.1"/>
    </source>
</evidence>
<evidence type="ECO:0000313" key="3">
    <source>
        <dbReference type="Proteomes" id="UP001164472"/>
    </source>
</evidence>
<keyword evidence="2" id="KW-0808">Transferase</keyword>
<dbReference type="AlphaFoldDB" id="A0A9E8HMP4"/>
<sequence>MNSNPLVSIVLASYNMGHYLPESVRTVLAQTYENIEVVIIDDGSTDDTEEQIKPLLADSRLRYIKQENQGQPKAKNNGIKACKGEYIAFCDGDDLWAPNKLEVQLPLFKDDPDVGVVYSEVSYIDDKGKPLDKEQPYERFSGKVTDKLILKNFIPFGTAIVKKQCFDEMGMFDEALPMGIDWDLWLRFSTRYKIMYTPAKTYIYRIWPGQMSSNYRGRYHHAELIMNKFISNNPGVLSQKTINRAWSDTYNSKGMAIAQAEQTIKEPLSNIATALRHDIKYIPAWKSLVKILIRRTR</sequence>
<protein>
    <submittedName>
        <fullName evidence="2">Glycosyltransferase</fullName>
        <ecNumber evidence="2">2.4.-.-</ecNumber>
    </submittedName>
</protein>
<accession>A0A9E8HMP4</accession>
<dbReference type="Gene3D" id="3.90.550.10">
    <property type="entry name" value="Spore Coat Polysaccharide Biosynthesis Protein SpsA, Chain A"/>
    <property type="match status" value="1"/>
</dbReference>
<dbReference type="GO" id="GO:0016758">
    <property type="term" value="F:hexosyltransferase activity"/>
    <property type="evidence" value="ECO:0007669"/>
    <property type="project" value="UniProtKB-ARBA"/>
</dbReference>
<evidence type="ECO:0000259" key="1">
    <source>
        <dbReference type="Pfam" id="PF00535"/>
    </source>
</evidence>
<dbReference type="KEGG" id="asem:NNL22_06125"/>
<dbReference type="EMBL" id="CP101527">
    <property type="protein sequence ID" value="UZW76152.1"/>
    <property type="molecule type" value="Genomic_DNA"/>
</dbReference>
<dbReference type="Pfam" id="PF00535">
    <property type="entry name" value="Glycos_transf_2"/>
    <property type="match status" value="1"/>
</dbReference>
<dbReference type="RefSeq" id="WP_251811968.1">
    <property type="nucleotide sequence ID" value="NZ_CP101527.1"/>
</dbReference>
<dbReference type="Proteomes" id="UP001164472">
    <property type="component" value="Chromosome"/>
</dbReference>
<dbReference type="InterPro" id="IPR001173">
    <property type="entry name" value="Glyco_trans_2-like"/>
</dbReference>
<dbReference type="PANTHER" id="PTHR22916">
    <property type="entry name" value="GLYCOSYLTRANSFERASE"/>
    <property type="match status" value="1"/>
</dbReference>
<name>A0A9E8HMP4_9ALTE</name>
<dbReference type="PANTHER" id="PTHR22916:SF3">
    <property type="entry name" value="UDP-GLCNAC:BETAGAL BETA-1,3-N-ACETYLGLUCOSAMINYLTRANSFERASE-LIKE PROTEIN 1"/>
    <property type="match status" value="1"/>
</dbReference>
<dbReference type="SUPFAM" id="SSF53448">
    <property type="entry name" value="Nucleotide-diphospho-sugar transferases"/>
    <property type="match status" value="1"/>
</dbReference>
<keyword evidence="2" id="KW-0328">Glycosyltransferase</keyword>
<dbReference type="EC" id="2.4.-.-" evidence="2"/>
<gene>
    <name evidence="2" type="ORF">NNL22_06125</name>
</gene>
<proteinExistence type="predicted"/>
<dbReference type="InterPro" id="IPR029044">
    <property type="entry name" value="Nucleotide-diphossugar_trans"/>
</dbReference>
<reference evidence="2" key="1">
    <citation type="submission" date="2022-07" db="EMBL/GenBank/DDBJ databases">
        <title>Alkalimarinus sp. nov., isolated from gut of a Alitta virens.</title>
        <authorList>
            <person name="Yang A.I."/>
            <person name="Shin N.-R."/>
        </authorList>
    </citation>
    <scope>NUCLEOTIDE SEQUENCE</scope>
    <source>
        <strain evidence="2">FA028</strain>
    </source>
</reference>
<feature type="domain" description="Glycosyltransferase 2-like" evidence="1">
    <location>
        <begin position="8"/>
        <end position="155"/>
    </location>
</feature>